<dbReference type="Proteomes" id="UP000076761">
    <property type="component" value="Unassembled WGS sequence"/>
</dbReference>
<evidence type="ECO:0000313" key="2">
    <source>
        <dbReference type="EMBL" id="KZT27993.1"/>
    </source>
</evidence>
<dbReference type="AlphaFoldDB" id="A0A165UDL6"/>
<reference evidence="2 3" key="1">
    <citation type="journal article" date="2016" name="Mol. Biol. Evol.">
        <title>Comparative Genomics of Early-Diverging Mushroom-Forming Fungi Provides Insights into the Origins of Lignocellulose Decay Capabilities.</title>
        <authorList>
            <person name="Nagy L.G."/>
            <person name="Riley R."/>
            <person name="Tritt A."/>
            <person name="Adam C."/>
            <person name="Daum C."/>
            <person name="Floudas D."/>
            <person name="Sun H."/>
            <person name="Yadav J.S."/>
            <person name="Pangilinan J."/>
            <person name="Larsson K.H."/>
            <person name="Matsuura K."/>
            <person name="Barry K."/>
            <person name="Labutti K."/>
            <person name="Kuo R."/>
            <person name="Ohm R.A."/>
            <person name="Bhattacharya S.S."/>
            <person name="Shirouzu T."/>
            <person name="Yoshinaga Y."/>
            <person name="Martin F.M."/>
            <person name="Grigoriev I.V."/>
            <person name="Hibbett D.S."/>
        </authorList>
    </citation>
    <scope>NUCLEOTIDE SEQUENCE [LARGE SCALE GENOMIC DNA]</scope>
    <source>
        <strain evidence="2 3">HHB14362 ss-1</strain>
    </source>
</reference>
<organism evidence="2 3">
    <name type="scientific">Neolentinus lepideus HHB14362 ss-1</name>
    <dbReference type="NCBI Taxonomy" id="1314782"/>
    <lineage>
        <taxon>Eukaryota</taxon>
        <taxon>Fungi</taxon>
        <taxon>Dikarya</taxon>
        <taxon>Basidiomycota</taxon>
        <taxon>Agaricomycotina</taxon>
        <taxon>Agaricomycetes</taxon>
        <taxon>Gloeophyllales</taxon>
        <taxon>Gloeophyllaceae</taxon>
        <taxon>Neolentinus</taxon>
    </lineage>
</organism>
<feature type="chain" id="PRO_5007867670" evidence="1">
    <location>
        <begin position="19"/>
        <end position="62"/>
    </location>
</feature>
<keyword evidence="3" id="KW-1185">Reference proteome</keyword>
<dbReference type="InParanoid" id="A0A165UDL6"/>
<dbReference type="EMBL" id="KV425559">
    <property type="protein sequence ID" value="KZT27993.1"/>
    <property type="molecule type" value="Genomic_DNA"/>
</dbReference>
<evidence type="ECO:0000313" key="3">
    <source>
        <dbReference type="Proteomes" id="UP000076761"/>
    </source>
</evidence>
<sequence>MTIFLAMWCLLVAGLLSALPMFYLRVQNLSAGKPEDTGTPNIGIEETDAKEKGVDSVVVCPA</sequence>
<gene>
    <name evidence="2" type="ORF">NEOLEDRAFT_1129890</name>
</gene>
<evidence type="ECO:0000256" key="1">
    <source>
        <dbReference type="SAM" id="SignalP"/>
    </source>
</evidence>
<feature type="signal peptide" evidence="1">
    <location>
        <begin position="1"/>
        <end position="18"/>
    </location>
</feature>
<accession>A0A165UDL6</accession>
<protein>
    <submittedName>
        <fullName evidence="2">Uncharacterized protein</fullName>
    </submittedName>
</protein>
<keyword evidence="1" id="KW-0732">Signal</keyword>
<name>A0A165UDL6_9AGAM</name>
<proteinExistence type="predicted"/>